<dbReference type="SUPFAM" id="SSF52540">
    <property type="entry name" value="P-loop containing nucleoside triphosphate hydrolases"/>
    <property type="match status" value="1"/>
</dbReference>
<reference evidence="2" key="1">
    <citation type="submission" date="2023-06" db="EMBL/GenBank/DDBJ databases">
        <title>Survivors Of The Sea: Transcriptome response of Skeletonema marinoi to long-term dormancy.</title>
        <authorList>
            <person name="Pinder M.I.M."/>
            <person name="Kourtchenko O."/>
            <person name="Robertson E.K."/>
            <person name="Larsson T."/>
            <person name="Maumus F."/>
            <person name="Osuna-Cruz C.M."/>
            <person name="Vancaester E."/>
            <person name="Stenow R."/>
            <person name="Vandepoele K."/>
            <person name="Ploug H."/>
            <person name="Bruchert V."/>
            <person name="Godhe A."/>
            <person name="Topel M."/>
        </authorList>
    </citation>
    <scope>NUCLEOTIDE SEQUENCE</scope>
    <source>
        <strain evidence="2">R05AC</strain>
    </source>
</reference>
<name>A0AAD8XV90_9STRA</name>
<protein>
    <submittedName>
        <fullName evidence="2">Uncharacterized protein</fullName>
    </submittedName>
</protein>
<dbReference type="InterPro" id="IPR027417">
    <property type="entry name" value="P-loop_NTPase"/>
</dbReference>
<dbReference type="Proteomes" id="UP001224775">
    <property type="component" value="Unassembled WGS sequence"/>
</dbReference>
<dbReference type="Gene3D" id="3.40.50.300">
    <property type="entry name" value="P-loop containing nucleotide triphosphate hydrolases"/>
    <property type="match status" value="1"/>
</dbReference>
<feature type="compositionally biased region" description="Polar residues" evidence="1">
    <location>
        <begin position="11"/>
        <end position="21"/>
    </location>
</feature>
<keyword evidence="3" id="KW-1185">Reference proteome</keyword>
<dbReference type="Pfam" id="PF00071">
    <property type="entry name" value="Ras"/>
    <property type="match status" value="1"/>
</dbReference>
<sequence>MPHVEIPQAEFKTNSPPSSSSLILRNPNFVTKSIPVTSSNIPTKIQIWDVAGPTSTSTNSKSTNNSKSSVKGAHTAAKCYYSTSSAILLGYDVTSRSSYEEMRLWLNELRTSVHFMWWLWQLSL</sequence>
<evidence type="ECO:0000313" key="2">
    <source>
        <dbReference type="EMBL" id="KAK1734496.1"/>
    </source>
</evidence>
<organism evidence="2 3">
    <name type="scientific">Skeletonema marinoi</name>
    <dbReference type="NCBI Taxonomy" id="267567"/>
    <lineage>
        <taxon>Eukaryota</taxon>
        <taxon>Sar</taxon>
        <taxon>Stramenopiles</taxon>
        <taxon>Ochrophyta</taxon>
        <taxon>Bacillariophyta</taxon>
        <taxon>Coscinodiscophyceae</taxon>
        <taxon>Thalassiosirophycidae</taxon>
        <taxon>Thalassiosirales</taxon>
        <taxon>Skeletonemataceae</taxon>
        <taxon>Skeletonema</taxon>
        <taxon>Skeletonema marinoi-dohrnii complex</taxon>
    </lineage>
</organism>
<dbReference type="InterPro" id="IPR001806">
    <property type="entry name" value="Small_GTPase"/>
</dbReference>
<dbReference type="GO" id="GO:0005525">
    <property type="term" value="F:GTP binding"/>
    <property type="evidence" value="ECO:0007669"/>
    <property type="project" value="InterPro"/>
</dbReference>
<gene>
    <name evidence="2" type="ORF">QTG54_014744</name>
</gene>
<evidence type="ECO:0000256" key="1">
    <source>
        <dbReference type="SAM" id="MobiDB-lite"/>
    </source>
</evidence>
<accession>A0AAD8XV90</accession>
<dbReference type="GO" id="GO:0003924">
    <property type="term" value="F:GTPase activity"/>
    <property type="evidence" value="ECO:0007669"/>
    <property type="project" value="InterPro"/>
</dbReference>
<dbReference type="AlphaFoldDB" id="A0AAD8XV90"/>
<evidence type="ECO:0000313" key="3">
    <source>
        <dbReference type="Proteomes" id="UP001224775"/>
    </source>
</evidence>
<dbReference type="EMBL" id="JATAAI010000038">
    <property type="protein sequence ID" value="KAK1734496.1"/>
    <property type="molecule type" value="Genomic_DNA"/>
</dbReference>
<proteinExistence type="predicted"/>
<comment type="caution">
    <text evidence="2">The sequence shown here is derived from an EMBL/GenBank/DDBJ whole genome shotgun (WGS) entry which is preliminary data.</text>
</comment>
<feature type="region of interest" description="Disordered" evidence="1">
    <location>
        <begin position="1"/>
        <end position="21"/>
    </location>
</feature>